<keyword evidence="2" id="KW-1185">Reference proteome</keyword>
<dbReference type="RefSeq" id="WP_230001293.1">
    <property type="nucleotide sequence ID" value="NZ_JAJJMN010000002.1"/>
</dbReference>
<dbReference type="EMBL" id="JAJJMN010000002">
    <property type="protein sequence ID" value="MCC9020471.1"/>
    <property type="molecule type" value="Genomic_DNA"/>
</dbReference>
<reference evidence="1" key="1">
    <citation type="submission" date="2021-11" db="EMBL/GenBank/DDBJ databases">
        <title>Description of novel Flavobacterium species.</title>
        <authorList>
            <person name="Saticioglu I.B."/>
            <person name="Ay H."/>
            <person name="Altun S."/>
            <person name="Duman M."/>
        </authorList>
    </citation>
    <scope>NUCLEOTIDE SEQUENCE</scope>
    <source>
        <strain evidence="1">F-126</strain>
    </source>
</reference>
<proteinExistence type="predicted"/>
<evidence type="ECO:0000313" key="1">
    <source>
        <dbReference type="EMBL" id="MCC9020471.1"/>
    </source>
</evidence>
<comment type="caution">
    <text evidence="1">The sequence shown here is derived from an EMBL/GenBank/DDBJ whole genome shotgun (WGS) entry which is preliminary data.</text>
</comment>
<accession>A0ABS8M6S0</accession>
<evidence type="ECO:0000313" key="2">
    <source>
        <dbReference type="Proteomes" id="UP001430700"/>
    </source>
</evidence>
<sequence>MEYIDNDNITLLRVVLNSILRAPVKRLYMPVYTGRPFISTTGAGNLTLITKTTFQGQNV</sequence>
<protein>
    <submittedName>
        <fullName evidence="1">Uncharacterized protein</fullName>
    </submittedName>
</protein>
<dbReference type="Proteomes" id="UP001430700">
    <property type="component" value="Unassembled WGS sequence"/>
</dbReference>
<gene>
    <name evidence="1" type="ORF">LNQ34_22120</name>
</gene>
<organism evidence="1 2">
    <name type="scientific">Flavobacterium lipolyticum</name>
    <dbReference type="NCBI Taxonomy" id="2893754"/>
    <lineage>
        <taxon>Bacteria</taxon>
        <taxon>Pseudomonadati</taxon>
        <taxon>Bacteroidota</taxon>
        <taxon>Flavobacteriia</taxon>
        <taxon>Flavobacteriales</taxon>
        <taxon>Flavobacteriaceae</taxon>
        <taxon>Flavobacterium</taxon>
    </lineage>
</organism>
<name>A0ABS8M6S0_9FLAO</name>